<dbReference type="GO" id="GO:0016757">
    <property type="term" value="F:glycosyltransferase activity"/>
    <property type="evidence" value="ECO:0007669"/>
    <property type="project" value="UniProtKB-KW"/>
</dbReference>
<dbReference type="RefSeq" id="WP_086534512.1">
    <property type="nucleotide sequence ID" value="NZ_JBLKRZ010000010.1"/>
</dbReference>
<dbReference type="PANTHER" id="PTHR47505:SF1">
    <property type="entry name" value="DNA UTILIZATION PROTEIN YHGH"/>
    <property type="match status" value="1"/>
</dbReference>
<dbReference type="EMBL" id="NGFO01000005">
    <property type="protein sequence ID" value="OUC79942.1"/>
    <property type="molecule type" value="Genomic_DNA"/>
</dbReference>
<dbReference type="CDD" id="cd06223">
    <property type="entry name" value="PRTases_typeI"/>
    <property type="match status" value="1"/>
</dbReference>
<dbReference type="SUPFAM" id="SSF53271">
    <property type="entry name" value="PRTase-like"/>
    <property type="match status" value="1"/>
</dbReference>
<organism evidence="2 3">
    <name type="scientific">Gordonia lacunae</name>
    <dbReference type="NCBI Taxonomy" id="417102"/>
    <lineage>
        <taxon>Bacteria</taxon>
        <taxon>Bacillati</taxon>
        <taxon>Actinomycetota</taxon>
        <taxon>Actinomycetes</taxon>
        <taxon>Mycobacteriales</taxon>
        <taxon>Gordoniaceae</taxon>
        <taxon>Gordonia</taxon>
    </lineage>
</organism>
<dbReference type="InterPro" id="IPR029057">
    <property type="entry name" value="PRTase-like"/>
</dbReference>
<dbReference type="AlphaFoldDB" id="A0A243QDY1"/>
<sequence length="223" mass="23776">MTWRREVFDAGADLVFPVLCGGCERPGTRWCRRCEHAVSDVPIAAHPRVDPGVAVWALGRYRGPHRHAIIEIKEHDRRDLARPLGTALARGIRVLAGWGELPDADRMLLIPAPTRRMTARRRGGDPVTAVANHAAPALGRRVHVAPLLMTSATARDSAGLDARARARNLRGAVRVRACGSPTRGATAILVDDVLTTGATAAESVRVLAENGVDVVAVVVLAAA</sequence>
<evidence type="ECO:0000313" key="2">
    <source>
        <dbReference type="EMBL" id="OUC79942.1"/>
    </source>
</evidence>
<protein>
    <submittedName>
        <fullName evidence="2">Phosphoribosyltransferase</fullName>
    </submittedName>
</protein>
<dbReference type="OrthoDB" id="5244859at2"/>
<keyword evidence="3" id="KW-1185">Reference proteome</keyword>
<dbReference type="Gene3D" id="3.40.50.2020">
    <property type="match status" value="1"/>
</dbReference>
<proteinExistence type="inferred from homology"/>
<name>A0A243QDY1_9ACTN</name>
<evidence type="ECO:0000313" key="3">
    <source>
        <dbReference type="Proteomes" id="UP000194632"/>
    </source>
</evidence>
<keyword evidence="2" id="KW-0328">Glycosyltransferase</keyword>
<dbReference type="InterPro" id="IPR000836">
    <property type="entry name" value="PRTase_dom"/>
</dbReference>
<reference evidence="2 3" key="1">
    <citation type="submission" date="2017-05" db="EMBL/GenBank/DDBJ databases">
        <title>Biotechnological potential of actinobacteria isolated from South African environments.</title>
        <authorList>
            <person name="Le Roes-Hill M."/>
            <person name="Prins A."/>
            <person name="Durrell K.A."/>
        </authorList>
    </citation>
    <scope>NUCLEOTIDE SEQUENCE [LARGE SCALE GENOMIC DNA]</scope>
    <source>
        <strain evidence="2">BS2</strain>
    </source>
</reference>
<evidence type="ECO:0000256" key="1">
    <source>
        <dbReference type="ARBA" id="ARBA00008007"/>
    </source>
</evidence>
<comment type="caution">
    <text evidence="2">The sequence shown here is derived from an EMBL/GenBank/DDBJ whole genome shotgun (WGS) entry which is preliminary data.</text>
</comment>
<keyword evidence="2" id="KW-0808">Transferase</keyword>
<accession>A0A243QDY1</accession>
<comment type="similarity">
    <text evidence="1">Belongs to the ComF/GntX family.</text>
</comment>
<dbReference type="Proteomes" id="UP000194632">
    <property type="component" value="Unassembled WGS sequence"/>
</dbReference>
<dbReference type="STRING" id="417102.CA982_06260"/>
<gene>
    <name evidence="2" type="ORF">CA982_06260</name>
</gene>
<dbReference type="InterPro" id="IPR051910">
    <property type="entry name" value="ComF/GntX_DNA_util-trans"/>
</dbReference>
<dbReference type="PANTHER" id="PTHR47505">
    <property type="entry name" value="DNA UTILIZATION PROTEIN YHGH"/>
    <property type="match status" value="1"/>
</dbReference>